<accession>A0ABS3FYH2</accession>
<keyword evidence="4" id="KW-1185">Reference proteome</keyword>
<reference evidence="3 4" key="1">
    <citation type="submission" date="2021-03" db="EMBL/GenBank/DDBJ databases">
        <title>Metabolic Capacity of the Antarctic Cyanobacterium Phormidium pseudopriestleyi that Sustains Oxygenic Photosynthesis in the Presence of Hydrogen Sulfide.</title>
        <authorList>
            <person name="Lumian J.E."/>
            <person name="Jungblut A.D."/>
            <person name="Dillon M.L."/>
            <person name="Hawes I."/>
            <person name="Doran P.T."/>
            <person name="Mackey T.J."/>
            <person name="Dick G.J."/>
            <person name="Grettenberger C.L."/>
            <person name="Sumner D.Y."/>
        </authorList>
    </citation>
    <scope>NUCLEOTIDE SEQUENCE [LARGE SCALE GENOMIC DNA]</scope>
    <source>
        <strain evidence="3 4">FRX01</strain>
    </source>
</reference>
<evidence type="ECO:0000259" key="2">
    <source>
        <dbReference type="SMART" id="SM00287"/>
    </source>
</evidence>
<dbReference type="Pfam" id="PF08239">
    <property type="entry name" value="SH3_3"/>
    <property type="match status" value="1"/>
</dbReference>
<proteinExistence type="predicted"/>
<evidence type="ECO:0000313" key="4">
    <source>
        <dbReference type="Proteomes" id="UP000664844"/>
    </source>
</evidence>
<gene>
    <name evidence="3" type="ORF">J0895_24505</name>
</gene>
<evidence type="ECO:0000256" key="1">
    <source>
        <dbReference type="SAM" id="MobiDB-lite"/>
    </source>
</evidence>
<organism evidence="3 4">
    <name type="scientific">Phormidium pseudopriestleyi FRX01</name>
    <dbReference type="NCBI Taxonomy" id="1759528"/>
    <lineage>
        <taxon>Bacteria</taxon>
        <taxon>Bacillati</taxon>
        <taxon>Cyanobacteriota</taxon>
        <taxon>Cyanophyceae</taxon>
        <taxon>Oscillatoriophycideae</taxon>
        <taxon>Oscillatoriales</taxon>
        <taxon>Oscillatoriaceae</taxon>
        <taxon>Phormidium</taxon>
    </lineage>
</organism>
<dbReference type="Gene3D" id="2.30.30.40">
    <property type="entry name" value="SH3 Domains"/>
    <property type="match status" value="1"/>
</dbReference>
<evidence type="ECO:0000313" key="3">
    <source>
        <dbReference type="EMBL" id="MBO0352185.1"/>
    </source>
</evidence>
<sequence length="147" mass="15274">MRSLASLVQFILGFTLALIILAGGSVAAALYFVTKLTALPARPSFTNDQPAVTATPAGSSPGGASSEGSGNAPAALPANAYRAKVIWPDGLILRDRPGYEANSIGGLDFNAQVVVLETSSDKEWEKVRIEGSGQDGWIKGGNTERLN</sequence>
<dbReference type="SMART" id="SM00287">
    <property type="entry name" value="SH3b"/>
    <property type="match status" value="1"/>
</dbReference>
<dbReference type="RefSeq" id="WP_207090601.1">
    <property type="nucleotide sequence ID" value="NZ_JAFLQW010000652.1"/>
</dbReference>
<feature type="domain" description="SH3b" evidence="2">
    <location>
        <begin position="81"/>
        <end position="147"/>
    </location>
</feature>
<protein>
    <submittedName>
        <fullName evidence="3">SH3 domain-containing protein</fullName>
    </submittedName>
</protein>
<comment type="caution">
    <text evidence="3">The sequence shown here is derived from an EMBL/GenBank/DDBJ whole genome shotgun (WGS) entry which is preliminary data.</text>
</comment>
<dbReference type="EMBL" id="JAFLQW010000652">
    <property type="protein sequence ID" value="MBO0352185.1"/>
    <property type="molecule type" value="Genomic_DNA"/>
</dbReference>
<dbReference type="InterPro" id="IPR003646">
    <property type="entry name" value="SH3-like_bac-type"/>
</dbReference>
<feature type="region of interest" description="Disordered" evidence="1">
    <location>
        <begin position="45"/>
        <end position="72"/>
    </location>
</feature>
<name>A0ABS3FYH2_9CYAN</name>
<dbReference type="Proteomes" id="UP000664844">
    <property type="component" value="Unassembled WGS sequence"/>
</dbReference>
<feature type="compositionally biased region" description="Low complexity" evidence="1">
    <location>
        <begin position="56"/>
        <end position="72"/>
    </location>
</feature>